<protein>
    <recommendedName>
        <fullName evidence="1">DUF8001 domain-containing protein</fullName>
    </recommendedName>
</protein>
<organism evidence="2 3">
    <name type="scientific">Halonotius terrestris</name>
    <dbReference type="NCBI Taxonomy" id="2487750"/>
    <lineage>
        <taxon>Archaea</taxon>
        <taxon>Methanobacteriati</taxon>
        <taxon>Methanobacteriota</taxon>
        <taxon>Stenosarchaea group</taxon>
        <taxon>Halobacteria</taxon>
        <taxon>Halobacteriales</taxon>
        <taxon>Haloferacaceae</taxon>
        <taxon>Halonotius</taxon>
    </lineage>
</organism>
<dbReference type="Proteomes" id="UP000705823">
    <property type="component" value="Unassembled WGS sequence"/>
</dbReference>
<feature type="domain" description="DUF8001" evidence="1">
    <location>
        <begin position="1"/>
        <end position="77"/>
    </location>
</feature>
<evidence type="ECO:0000313" key="3">
    <source>
        <dbReference type="Proteomes" id="UP000705823"/>
    </source>
</evidence>
<gene>
    <name evidence="2" type="ORF">EGH24_07765</name>
</gene>
<proteinExistence type="predicted"/>
<dbReference type="EMBL" id="RKLU01000003">
    <property type="protein sequence ID" value="TQQ81037.1"/>
    <property type="molecule type" value="Genomic_DNA"/>
</dbReference>
<keyword evidence="3" id="KW-1185">Reference proteome</keyword>
<dbReference type="Pfam" id="PF26008">
    <property type="entry name" value="DUF8001"/>
    <property type="match status" value="1"/>
</dbReference>
<dbReference type="InterPro" id="IPR058314">
    <property type="entry name" value="DUF8001"/>
</dbReference>
<evidence type="ECO:0000259" key="1">
    <source>
        <dbReference type="Pfam" id="PF26008"/>
    </source>
</evidence>
<name>A0A8J8TBK5_9EURY</name>
<dbReference type="AlphaFoldDB" id="A0A8J8TBK5"/>
<sequence length="80" mass="8968">MDSPLQLDSGELTADEILAELRDGRRILVSVELLGSSKEISLRYDGETYYCDTPTQLHKHSDEEGMRDCITEMGYASQSP</sequence>
<reference evidence="2" key="1">
    <citation type="submission" date="2019-02" db="EMBL/GenBank/DDBJ databases">
        <title>Halonotius sp. a new haloarchaeum isolated from saline soil.</title>
        <authorList>
            <person name="Duran-Viseras A."/>
            <person name="Sanchez-Porro C."/>
            <person name="Ventosa A."/>
        </authorList>
    </citation>
    <scope>NUCLEOTIDE SEQUENCE</scope>
    <source>
        <strain evidence="2">F15B</strain>
    </source>
</reference>
<evidence type="ECO:0000313" key="2">
    <source>
        <dbReference type="EMBL" id="TQQ81037.1"/>
    </source>
</evidence>
<dbReference type="RefSeq" id="WP_142979599.1">
    <property type="nucleotide sequence ID" value="NZ_RKLU01000003.1"/>
</dbReference>
<dbReference type="OrthoDB" id="258836at2157"/>
<accession>A0A8J8TBK5</accession>
<comment type="caution">
    <text evidence="2">The sequence shown here is derived from an EMBL/GenBank/DDBJ whole genome shotgun (WGS) entry which is preliminary data.</text>
</comment>